<accession>A0A367FWE4</accession>
<keyword evidence="5 8" id="KW-1133">Transmembrane helix</keyword>
<evidence type="ECO:0000313" key="10">
    <source>
        <dbReference type="Proteomes" id="UP000253208"/>
    </source>
</evidence>
<dbReference type="EMBL" id="PSQG01000028">
    <property type="protein sequence ID" value="RCH42041.1"/>
    <property type="molecule type" value="Genomic_DNA"/>
</dbReference>
<feature type="transmembrane region" description="Helical" evidence="8">
    <location>
        <begin position="244"/>
        <end position="263"/>
    </location>
</feature>
<dbReference type="InterPro" id="IPR003445">
    <property type="entry name" value="Cat_transpt"/>
</dbReference>
<dbReference type="PANTHER" id="PTHR32024:SF1">
    <property type="entry name" value="KTR SYSTEM POTASSIUM UPTAKE PROTEIN B"/>
    <property type="match status" value="1"/>
</dbReference>
<feature type="transmembrane region" description="Helical" evidence="8">
    <location>
        <begin position="51"/>
        <end position="73"/>
    </location>
</feature>
<comment type="caution">
    <text evidence="9">The sequence shown here is derived from an EMBL/GenBank/DDBJ whole genome shotgun (WGS) entry which is preliminary data.</text>
</comment>
<evidence type="ECO:0000313" key="9">
    <source>
        <dbReference type="EMBL" id="RCH42041.1"/>
    </source>
</evidence>
<keyword evidence="7 8" id="KW-0472">Membrane</keyword>
<dbReference type="RefSeq" id="WP_021652589.1">
    <property type="nucleotide sequence ID" value="NZ_PSQG01000028.1"/>
</dbReference>
<feature type="transmembrane region" description="Helical" evidence="8">
    <location>
        <begin position="195"/>
        <end position="215"/>
    </location>
</feature>
<reference evidence="9 10" key="1">
    <citation type="submission" date="2018-02" db="EMBL/GenBank/DDBJ databases">
        <title>Complete genome sequencing of Faecalibacterium prausnitzii strains isolated from the human gut.</title>
        <authorList>
            <person name="Fitzgerald B.C."/>
            <person name="Shkoporov A.N."/>
            <person name="Ross P.R."/>
            <person name="Hill C."/>
        </authorList>
    </citation>
    <scope>NUCLEOTIDE SEQUENCE [LARGE SCALE GENOMIC DNA]</scope>
    <source>
        <strain evidence="9 10">APC942/31-1</strain>
    </source>
</reference>
<evidence type="ECO:0000256" key="3">
    <source>
        <dbReference type="ARBA" id="ARBA00022475"/>
    </source>
</evidence>
<protein>
    <submittedName>
        <fullName evidence="9">Potassium transporter KtrB</fullName>
    </submittedName>
</protein>
<dbReference type="PANTHER" id="PTHR32024">
    <property type="entry name" value="TRK SYSTEM POTASSIUM UPTAKE PROTEIN TRKG-RELATED"/>
    <property type="match status" value="1"/>
</dbReference>
<dbReference type="GO" id="GO:0030001">
    <property type="term" value="P:metal ion transport"/>
    <property type="evidence" value="ECO:0007669"/>
    <property type="project" value="UniProtKB-ARBA"/>
</dbReference>
<feature type="transmembrane region" description="Helical" evidence="8">
    <location>
        <begin position="422"/>
        <end position="444"/>
    </location>
</feature>
<evidence type="ECO:0000256" key="7">
    <source>
        <dbReference type="ARBA" id="ARBA00023136"/>
    </source>
</evidence>
<evidence type="ECO:0000256" key="1">
    <source>
        <dbReference type="ARBA" id="ARBA00004651"/>
    </source>
</evidence>
<organism evidence="9 10">
    <name type="scientific">Blautia obeum</name>
    <dbReference type="NCBI Taxonomy" id="40520"/>
    <lineage>
        <taxon>Bacteria</taxon>
        <taxon>Bacillati</taxon>
        <taxon>Bacillota</taxon>
        <taxon>Clostridia</taxon>
        <taxon>Lachnospirales</taxon>
        <taxon>Lachnospiraceae</taxon>
        <taxon>Blautia</taxon>
    </lineage>
</organism>
<feature type="transmembrane region" description="Helical" evidence="8">
    <location>
        <begin position="124"/>
        <end position="151"/>
    </location>
</feature>
<evidence type="ECO:0000256" key="2">
    <source>
        <dbReference type="ARBA" id="ARBA00022448"/>
    </source>
</evidence>
<name>A0A367FWE4_9FIRM</name>
<dbReference type="Pfam" id="PF02386">
    <property type="entry name" value="TrkH"/>
    <property type="match status" value="1"/>
</dbReference>
<feature type="transmembrane region" description="Helical" evidence="8">
    <location>
        <begin position="18"/>
        <end position="39"/>
    </location>
</feature>
<feature type="transmembrane region" description="Helical" evidence="8">
    <location>
        <begin position="79"/>
        <end position="103"/>
    </location>
</feature>
<dbReference type="AlphaFoldDB" id="A0A367FWE4"/>
<proteinExistence type="predicted"/>
<dbReference type="GO" id="GO:0005886">
    <property type="term" value="C:plasma membrane"/>
    <property type="evidence" value="ECO:0007669"/>
    <property type="project" value="UniProtKB-SubCell"/>
</dbReference>
<keyword evidence="3" id="KW-1003">Cell membrane</keyword>
<evidence type="ECO:0000256" key="4">
    <source>
        <dbReference type="ARBA" id="ARBA00022692"/>
    </source>
</evidence>
<feature type="transmembrane region" description="Helical" evidence="8">
    <location>
        <begin position="163"/>
        <end position="183"/>
    </location>
</feature>
<gene>
    <name evidence="9" type="ORF">C4886_15680</name>
</gene>
<dbReference type="GO" id="GO:0008324">
    <property type="term" value="F:monoatomic cation transmembrane transporter activity"/>
    <property type="evidence" value="ECO:0007669"/>
    <property type="project" value="InterPro"/>
</dbReference>
<sequence>MNLKKVSDGLHKLNTSQIIALGFAGVIFVGGLILWMPFCSAPGQAVTFPDAVFTAATSVCVTGLSTVVMAVQWSPIGKAVILCLIQIGGIGLIALANMIFISLRRKISLKNRRIIKESYNLDEMGGVVAVVRSVVKCVFLAEGIGAVLYAFCFVPEFGIKKGLVHAIFLAVSAFCNAGIDLFGETSLSVYVSNPLVNITTIGLIIVSGLGFIVWWDLWDKFRKVLRKELSPSRVFRVLRLQSKLVLTMTGILVFSGAFLVFIFESGNPSTLKGAPLGTKLMASFFQSVTTRTAGFYTMDQSLLSTPTVIISLLWMFIGGSPMGTAGGVKTTTIAVLILSIAAYLQGKKDVEVYGRRIRESYLRSAMVVAGTSVLILFTMTVLLSAVMPGVDLADVLYEITSAGATVGLSRGLTPQLNVAGKWIVILTMYLGRIGPLTLGTAVVMRVRNRPGSTTHLGEEDIMIG</sequence>
<feature type="transmembrane region" description="Helical" evidence="8">
    <location>
        <begin position="365"/>
        <end position="387"/>
    </location>
</feature>
<evidence type="ECO:0000256" key="5">
    <source>
        <dbReference type="ARBA" id="ARBA00022989"/>
    </source>
</evidence>
<evidence type="ECO:0000256" key="8">
    <source>
        <dbReference type="SAM" id="Phobius"/>
    </source>
</evidence>
<comment type="subcellular location">
    <subcellularLocation>
        <location evidence="1">Cell membrane</location>
        <topology evidence="1">Multi-pass membrane protein</topology>
    </subcellularLocation>
</comment>
<keyword evidence="2" id="KW-0813">Transport</keyword>
<evidence type="ECO:0000256" key="6">
    <source>
        <dbReference type="ARBA" id="ARBA00023065"/>
    </source>
</evidence>
<keyword evidence="4 8" id="KW-0812">Transmembrane</keyword>
<dbReference type="Proteomes" id="UP000253208">
    <property type="component" value="Unassembled WGS sequence"/>
</dbReference>
<feature type="transmembrane region" description="Helical" evidence="8">
    <location>
        <begin position="325"/>
        <end position="344"/>
    </location>
</feature>
<keyword evidence="6" id="KW-0406">Ion transport</keyword>